<dbReference type="Pfam" id="PF00672">
    <property type="entry name" value="HAMP"/>
    <property type="match status" value="1"/>
</dbReference>
<name>A0AAU7X9C4_9HYPH</name>
<feature type="compositionally biased region" description="Low complexity" evidence="7">
    <location>
        <begin position="505"/>
        <end position="522"/>
    </location>
</feature>
<evidence type="ECO:0000256" key="1">
    <source>
        <dbReference type="ARBA" id="ARBA00004370"/>
    </source>
</evidence>
<evidence type="ECO:0000256" key="4">
    <source>
        <dbReference type="ARBA" id="ARBA00022777"/>
    </source>
</evidence>
<feature type="transmembrane region" description="Helical" evidence="8">
    <location>
        <begin position="230"/>
        <end position="249"/>
    </location>
</feature>
<dbReference type="InterPro" id="IPR050482">
    <property type="entry name" value="Sensor_HK_TwoCompSys"/>
</dbReference>
<organism evidence="10">
    <name type="scientific">Methyloraptor flagellatus</name>
    <dbReference type="NCBI Taxonomy" id="3162530"/>
    <lineage>
        <taxon>Bacteria</taxon>
        <taxon>Pseudomonadati</taxon>
        <taxon>Pseudomonadota</taxon>
        <taxon>Alphaproteobacteria</taxon>
        <taxon>Hyphomicrobiales</taxon>
        <taxon>Ancalomicrobiaceae</taxon>
        <taxon>Methyloraptor</taxon>
    </lineage>
</organism>
<feature type="coiled-coil region" evidence="6">
    <location>
        <begin position="290"/>
        <end position="317"/>
    </location>
</feature>
<evidence type="ECO:0000256" key="5">
    <source>
        <dbReference type="ARBA" id="ARBA00023012"/>
    </source>
</evidence>
<keyword evidence="8" id="KW-1133">Transmembrane helix</keyword>
<sequence length="561" mass="58855">MPEIARPVLSSRRFHGRLMSQARVGAVGLCRTCAAPRPGPRRRAPASGASRESSTPSMSRGRRDVAMPLWFVFTGRLAAVAAILAVGVALLLAGFAARELHAEAVTVLHLAERQIGLQTISFSAGARAAPFAPDLQALSVAPPPGMCLVYTPAAEAGSGPTEAGRSRTCTGSETGRAAPGWFAAVFSLFDDPGLPIGIDLTSRGRTLGRLSLGAEPGAAVARAWGRIEGLIALAILAVLVTAAVALPILRAALRPVDVITTALADIPSGAPARRLPVFGTREFRRIGEAVNRMTDRLRESEAERAVLTRRLFEVQEQERAAIARDLHDEVAQALTAIRALAHAAGAAPEDAQAVGAAAGAIERTAAELTATLREALRRLRPPDLDQLGLAASIAGLAESWNRTLGSATHVAARHEGAIDPVDPTVAVNLYRIAQEALTNAARHAGAKNIVVTLGRAARGDEGPAALRLVVADDGAGWRTATACRSAETRRAPAPACWEFVSGCAPSAAGSRSRRGGPAPSSRWRSRSEPPRRSSWRHEDGSLGRRPSNRARRLSYAVVAPT</sequence>
<feature type="transmembrane region" description="Helical" evidence="8">
    <location>
        <begin position="69"/>
        <end position="93"/>
    </location>
</feature>
<comment type="subcellular location">
    <subcellularLocation>
        <location evidence="1">Membrane</location>
    </subcellularLocation>
</comment>
<keyword evidence="5" id="KW-0902">Two-component regulatory system</keyword>
<dbReference type="AlphaFoldDB" id="A0AAU7X9C4"/>
<dbReference type="SMART" id="SM00304">
    <property type="entry name" value="HAMP"/>
    <property type="match status" value="1"/>
</dbReference>
<dbReference type="GO" id="GO:0046983">
    <property type="term" value="F:protein dimerization activity"/>
    <property type="evidence" value="ECO:0007669"/>
    <property type="project" value="InterPro"/>
</dbReference>
<evidence type="ECO:0000256" key="8">
    <source>
        <dbReference type="SAM" id="Phobius"/>
    </source>
</evidence>
<feature type="region of interest" description="Disordered" evidence="7">
    <location>
        <begin position="36"/>
        <end position="60"/>
    </location>
</feature>
<proteinExistence type="predicted"/>
<dbReference type="Gene3D" id="3.30.565.10">
    <property type="entry name" value="Histidine kinase-like ATPase, C-terminal domain"/>
    <property type="match status" value="1"/>
</dbReference>
<dbReference type="Gene3D" id="6.10.340.10">
    <property type="match status" value="1"/>
</dbReference>
<evidence type="ECO:0000256" key="2">
    <source>
        <dbReference type="ARBA" id="ARBA00022553"/>
    </source>
</evidence>
<gene>
    <name evidence="10" type="ORF">ABS361_20905</name>
</gene>
<keyword evidence="2" id="KW-0597">Phosphoprotein</keyword>
<feature type="region of interest" description="Disordered" evidence="7">
    <location>
        <begin position="505"/>
        <end position="561"/>
    </location>
</feature>
<dbReference type="EMBL" id="CP158568">
    <property type="protein sequence ID" value="XBY44440.1"/>
    <property type="molecule type" value="Genomic_DNA"/>
</dbReference>
<evidence type="ECO:0000256" key="7">
    <source>
        <dbReference type="SAM" id="MobiDB-lite"/>
    </source>
</evidence>
<dbReference type="GO" id="GO:0000155">
    <property type="term" value="F:phosphorelay sensor kinase activity"/>
    <property type="evidence" value="ECO:0007669"/>
    <property type="project" value="InterPro"/>
</dbReference>
<dbReference type="PROSITE" id="PS50885">
    <property type="entry name" value="HAMP"/>
    <property type="match status" value="1"/>
</dbReference>
<dbReference type="PANTHER" id="PTHR24421">
    <property type="entry name" value="NITRATE/NITRITE SENSOR PROTEIN NARX-RELATED"/>
    <property type="match status" value="1"/>
</dbReference>
<keyword evidence="8" id="KW-0472">Membrane</keyword>
<keyword evidence="6" id="KW-0175">Coiled coil</keyword>
<reference evidence="10" key="1">
    <citation type="submission" date="2024-06" db="EMBL/GenBank/DDBJ databases">
        <title>Methylostella associata gen. nov., sp. nov., a novel Ancalomicrobiaceae-affiliated facultatively methylotrophic bacteria that feed on methanotrophs of the genus Methylococcus.</title>
        <authorList>
            <person name="Saltykova V."/>
            <person name="Danilova O.V."/>
            <person name="Oshkin I.Y."/>
            <person name="Belova S.E."/>
            <person name="Pimenov N.V."/>
            <person name="Dedysh S.N."/>
        </authorList>
    </citation>
    <scope>NUCLEOTIDE SEQUENCE</scope>
    <source>
        <strain evidence="10">S20</strain>
    </source>
</reference>
<dbReference type="CDD" id="cd06225">
    <property type="entry name" value="HAMP"/>
    <property type="match status" value="1"/>
</dbReference>
<evidence type="ECO:0000313" key="10">
    <source>
        <dbReference type="EMBL" id="XBY44440.1"/>
    </source>
</evidence>
<keyword evidence="8" id="KW-0812">Transmembrane</keyword>
<evidence type="ECO:0000256" key="6">
    <source>
        <dbReference type="SAM" id="Coils"/>
    </source>
</evidence>
<dbReference type="InterPro" id="IPR036890">
    <property type="entry name" value="HATPase_C_sf"/>
</dbReference>
<dbReference type="PANTHER" id="PTHR24421:SF58">
    <property type="entry name" value="SIGNAL TRANSDUCTION HISTIDINE-PROTEIN KINASE_PHOSPHATASE UHPB"/>
    <property type="match status" value="1"/>
</dbReference>
<dbReference type="RefSeq" id="WP_407049533.1">
    <property type="nucleotide sequence ID" value="NZ_CP158568.1"/>
</dbReference>
<feature type="compositionally biased region" description="Basic and acidic residues" evidence="7">
    <location>
        <begin position="525"/>
        <end position="542"/>
    </location>
</feature>
<dbReference type="KEGG" id="mflg:ABS361_20905"/>
<dbReference type="Pfam" id="PF07730">
    <property type="entry name" value="HisKA_3"/>
    <property type="match status" value="1"/>
</dbReference>
<dbReference type="GO" id="GO:0016020">
    <property type="term" value="C:membrane"/>
    <property type="evidence" value="ECO:0007669"/>
    <property type="project" value="UniProtKB-SubCell"/>
</dbReference>
<dbReference type="InterPro" id="IPR011712">
    <property type="entry name" value="Sig_transdc_His_kin_sub3_dim/P"/>
</dbReference>
<keyword evidence="4 10" id="KW-0418">Kinase</keyword>
<evidence type="ECO:0000256" key="3">
    <source>
        <dbReference type="ARBA" id="ARBA00022679"/>
    </source>
</evidence>
<accession>A0AAU7X9C4</accession>
<dbReference type="SUPFAM" id="SSF55874">
    <property type="entry name" value="ATPase domain of HSP90 chaperone/DNA topoisomerase II/histidine kinase"/>
    <property type="match status" value="1"/>
</dbReference>
<evidence type="ECO:0000259" key="9">
    <source>
        <dbReference type="PROSITE" id="PS50885"/>
    </source>
</evidence>
<protein>
    <submittedName>
        <fullName evidence="10">Histidine kinase</fullName>
    </submittedName>
</protein>
<keyword evidence="3" id="KW-0808">Transferase</keyword>
<dbReference type="Gene3D" id="1.20.5.1930">
    <property type="match status" value="1"/>
</dbReference>
<dbReference type="InterPro" id="IPR003660">
    <property type="entry name" value="HAMP_dom"/>
</dbReference>
<feature type="domain" description="HAMP" evidence="9">
    <location>
        <begin position="250"/>
        <end position="302"/>
    </location>
</feature>